<gene>
    <name evidence="3" type="ORF">BSQ49_01120</name>
</gene>
<proteinExistence type="predicted"/>
<dbReference type="InterPro" id="IPR011608">
    <property type="entry name" value="PRD"/>
</dbReference>
<dbReference type="Pfam" id="PF00874">
    <property type="entry name" value="PRD"/>
    <property type="match status" value="2"/>
</dbReference>
<evidence type="ECO:0000256" key="1">
    <source>
        <dbReference type="ARBA" id="ARBA00022737"/>
    </source>
</evidence>
<dbReference type="AlphaFoldDB" id="A0A3Q8CAX9"/>
<protein>
    <submittedName>
        <fullName evidence="3">Beta-1,4-glucosyltransferase</fullName>
    </submittedName>
</protein>
<dbReference type="Proteomes" id="UP000314960">
    <property type="component" value="Chromosome"/>
</dbReference>
<evidence type="ECO:0000313" key="4">
    <source>
        <dbReference type="Proteomes" id="UP000314960"/>
    </source>
</evidence>
<feature type="domain" description="PRD" evidence="2">
    <location>
        <begin position="173"/>
        <end position="278"/>
    </location>
</feature>
<dbReference type="PANTHER" id="PTHR30185:SF15">
    <property type="entry name" value="CRYPTIC BETA-GLUCOSIDE BGL OPERON ANTITERMINATOR"/>
    <property type="match status" value="1"/>
</dbReference>
<dbReference type="SUPFAM" id="SSF63520">
    <property type="entry name" value="PTS-regulatory domain, PRD"/>
    <property type="match status" value="2"/>
</dbReference>
<dbReference type="KEGG" id="lhw:BSQ49_01120"/>
<dbReference type="PANTHER" id="PTHR30185">
    <property type="entry name" value="CRYPTIC BETA-GLUCOSIDE BGL OPERON ANTITERMINATOR"/>
    <property type="match status" value="1"/>
</dbReference>
<reference evidence="3 4" key="1">
    <citation type="submission" date="2016-11" db="EMBL/GenBank/DDBJ databases">
        <title>Interaction between Lactobacillus species and yeast in water kefir.</title>
        <authorList>
            <person name="Behr J."/>
            <person name="Xu D."/>
            <person name="Vogel R.F."/>
        </authorList>
    </citation>
    <scope>NUCLEOTIDE SEQUENCE [LARGE SCALE GENOMIC DNA]</scope>
    <source>
        <strain evidence="3 4">TMW 1.1822</strain>
    </source>
</reference>
<dbReference type="InterPro" id="IPR036650">
    <property type="entry name" value="CAT_RNA-bd_dom_sf"/>
</dbReference>
<keyword evidence="1" id="KW-0677">Repeat</keyword>
<dbReference type="InterPro" id="IPR004341">
    <property type="entry name" value="CAT_RNA-bd_dom"/>
</dbReference>
<organism evidence="3 4">
    <name type="scientific">Liquorilactobacillus hordei</name>
    <dbReference type="NCBI Taxonomy" id="468911"/>
    <lineage>
        <taxon>Bacteria</taxon>
        <taxon>Bacillati</taxon>
        <taxon>Bacillota</taxon>
        <taxon>Bacilli</taxon>
        <taxon>Lactobacillales</taxon>
        <taxon>Lactobacillaceae</taxon>
        <taxon>Liquorilactobacillus</taxon>
    </lineage>
</organism>
<dbReference type="Pfam" id="PF03123">
    <property type="entry name" value="CAT_RBD"/>
    <property type="match status" value="1"/>
</dbReference>
<dbReference type="EMBL" id="CP018176">
    <property type="protein sequence ID" value="AUJ28938.1"/>
    <property type="molecule type" value="Genomic_DNA"/>
</dbReference>
<dbReference type="SMART" id="SM01061">
    <property type="entry name" value="CAT_RBD"/>
    <property type="match status" value="1"/>
</dbReference>
<keyword evidence="3" id="KW-0808">Transferase</keyword>
<dbReference type="GO" id="GO:0006355">
    <property type="term" value="P:regulation of DNA-templated transcription"/>
    <property type="evidence" value="ECO:0007669"/>
    <property type="project" value="InterPro"/>
</dbReference>
<evidence type="ECO:0000313" key="3">
    <source>
        <dbReference type="EMBL" id="AUJ28938.1"/>
    </source>
</evidence>
<dbReference type="SUPFAM" id="SSF50151">
    <property type="entry name" value="SacY-like RNA-binding domain"/>
    <property type="match status" value="1"/>
</dbReference>
<dbReference type="InterPro" id="IPR036634">
    <property type="entry name" value="PRD_sf"/>
</dbReference>
<dbReference type="PROSITE" id="PS51372">
    <property type="entry name" value="PRD_2"/>
    <property type="match status" value="2"/>
</dbReference>
<accession>A0A3Q8CAX9</accession>
<dbReference type="RefSeq" id="WP_141052636.1">
    <property type="nucleotide sequence ID" value="NZ_CP018176.1"/>
</dbReference>
<dbReference type="Gene3D" id="1.10.1790.10">
    <property type="entry name" value="PRD domain"/>
    <property type="match status" value="2"/>
</dbReference>
<sequence length="278" mass="31929">MPLIIKKVLNSSVVLAEDITHSESIILGKGIGYGAKKGQVIPQSDVYQFFVPIQSEQQSQIMALLDQISPEVVNVTTEIVQHANEKLKQTLTTRLSFALMDHIDFVLQRLKNGMNIQNKLYWEVQTYYPEEFSVSQKAISLINERFNVELPKEEVANIAFHIINAEQDNDEDYDSLKITELVDDVVNLVRYQAKKDLSSGSISYQRLITHVKFFANRLFTDRQLDGSDDIMTMHLQNKYPVATRVANQICAFIQRKYGLQVSNEEFTFLVIHVERNIK</sequence>
<evidence type="ECO:0000259" key="2">
    <source>
        <dbReference type="PROSITE" id="PS51372"/>
    </source>
</evidence>
<dbReference type="GO" id="GO:0016740">
    <property type="term" value="F:transferase activity"/>
    <property type="evidence" value="ECO:0007669"/>
    <property type="project" value="UniProtKB-KW"/>
</dbReference>
<dbReference type="Gene3D" id="2.30.24.10">
    <property type="entry name" value="CAT RNA-binding domain"/>
    <property type="match status" value="1"/>
</dbReference>
<dbReference type="GO" id="GO:0003723">
    <property type="term" value="F:RNA binding"/>
    <property type="evidence" value="ECO:0007669"/>
    <property type="project" value="InterPro"/>
</dbReference>
<name>A0A3Q8CAX9_9LACO</name>
<dbReference type="InterPro" id="IPR050661">
    <property type="entry name" value="BglG_antiterminators"/>
</dbReference>
<feature type="domain" description="PRD" evidence="2">
    <location>
        <begin position="67"/>
        <end position="172"/>
    </location>
</feature>